<gene>
    <name evidence="1" type="ORF">DHETER_LOCUS9725</name>
</gene>
<evidence type="ECO:0000313" key="1">
    <source>
        <dbReference type="EMBL" id="CAG8660409.1"/>
    </source>
</evidence>
<proteinExistence type="predicted"/>
<accession>A0ACA9NK20</accession>
<feature type="non-terminal residue" evidence="1">
    <location>
        <position position="1"/>
    </location>
</feature>
<name>A0ACA9NK20_9GLOM</name>
<dbReference type="Proteomes" id="UP000789702">
    <property type="component" value="Unassembled WGS sequence"/>
</dbReference>
<reference evidence="1" key="1">
    <citation type="submission" date="2021-06" db="EMBL/GenBank/DDBJ databases">
        <authorList>
            <person name="Kallberg Y."/>
            <person name="Tangrot J."/>
            <person name="Rosling A."/>
        </authorList>
    </citation>
    <scope>NUCLEOTIDE SEQUENCE</scope>
    <source>
        <strain evidence="1">IL203A</strain>
    </source>
</reference>
<protein>
    <submittedName>
        <fullName evidence="1">16352_t:CDS:1</fullName>
    </submittedName>
</protein>
<evidence type="ECO:0000313" key="2">
    <source>
        <dbReference type="Proteomes" id="UP000789702"/>
    </source>
</evidence>
<keyword evidence="2" id="KW-1185">Reference proteome</keyword>
<sequence length="157" mass="18042">NFRELDDKIINAEDDNKKTILEDISNSLVNDKIWEHFPGQNKVSEANLRKRKERAIKIFKLFDGVGGEEKIYCIKFFSVSTILRLGVDDIDYVKAKFNDAFEGIHSVYKIRIERTSLTDREISCNIADLKRQLGACSSPFAEELQIELNNLPESDLT</sequence>
<organism evidence="1 2">
    <name type="scientific">Dentiscutata heterogama</name>
    <dbReference type="NCBI Taxonomy" id="1316150"/>
    <lineage>
        <taxon>Eukaryota</taxon>
        <taxon>Fungi</taxon>
        <taxon>Fungi incertae sedis</taxon>
        <taxon>Mucoromycota</taxon>
        <taxon>Glomeromycotina</taxon>
        <taxon>Glomeromycetes</taxon>
        <taxon>Diversisporales</taxon>
        <taxon>Gigasporaceae</taxon>
        <taxon>Dentiscutata</taxon>
    </lineage>
</organism>
<comment type="caution">
    <text evidence="1">The sequence shown here is derived from an EMBL/GenBank/DDBJ whole genome shotgun (WGS) entry which is preliminary data.</text>
</comment>
<dbReference type="EMBL" id="CAJVPU010017575">
    <property type="protein sequence ID" value="CAG8660409.1"/>
    <property type="molecule type" value="Genomic_DNA"/>
</dbReference>